<dbReference type="Proteomes" id="UP000325218">
    <property type="component" value="Unassembled WGS sequence"/>
</dbReference>
<dbReference type="InterPro" id="IPR011330">
    <property type="entry name" value="Glyco_hydro/deAcase_b/a-brl"/>
</dbReference>
<dbReference type="GO" id="GO:0005975">
    <property type="term" value="P:carbohydrate metabolic process"/>
    <property type="evidence" value="ECO:0007669"/>
    <property type="project" value="InterPro"/>
</dbReference>
<dbReference type="AlphaFoldDB" id="A0A5D0CPZ2"/>
<evidence type="ECO:0000259" key="1">
    <source>
        <dbReference type="Pfam" id="PF23019"/>
    </source>
</evidence>
<dbReference type="InterPro" id="IPR054297">
    <property type="entry name" value="DUF7033"/>
</dbReference>
<accession>A0A5D0CPZ2</accession>
<feature type="domain" description="DUF7033" evidence="1">
    <location>
        <begin position="136"/>
        <end position="223"/>
    </location>
</feature>
<comment type="caution">
    <text evidence="2">The sequence shown here is derived from an EMBL/GenBank/DDBJ whole genome shotgun (WGS) entry which is preliminary data.</text>
</comment>
<dbReference type="Pfam" id="PF23019">
    <property type="entry name" value="DUF7033"/>
    <property type="match status" value="1"/>
</dbReference>
<dbReference type="SUPFAM" id="SSF88713">
    <property type="entry name" value="Glycoside hydrolase/deacetylase"/>
    <property type="match status" value="1"/>
</dbReference>
<sequence length="491" mass="57024">MLMLRCPRSRQPERAYAARVLLEEVLGLPFILEWEDREDWELRVAGDSGQGAVLLLSDVLLGMPERKWLSPDSLPREPLARLDMEEVGSLPVIYGELLETEGERGSSHEEKRAAVGPDAEGRLIREEGEGTVLRCGLDLFGSSFFMLTRYEEMVIPDRDSHGRFPVRASLAYREDFLDFPVVNAYAELLWSLLLRLWPRLDGLRRRRQVRKVVSHDVDHPFFAHRRRGRFSLIKEAAADALKRRDFEAAWKKGRLLPWAAGGGDRVRETDPYNTFRWLMEQSERAGVRSSFYFIPEQTDPRYDEAYTLEDPEIAGLLRTIHARGHEIGLHPGYGAYLSPQDIRRQFALLRQGAEVAGVRQDAWGGRQHFLRWRAPDTWQAWEEAGLDYDSSLGYPDSPGFRCGICQEYPVFNLATRRMLKLRERPLIVMEQTVWHPEHGGDRCEARAFERIRRLYRQCARYGGDFTLLWHNSELVHQADRRLYRKCLEELS</sequence>
<proteinExistence type="predicted"/>
<evidence type="ECO:0000313" key="3">
    <source>
        <dbReference type="Proteomes" id="UP000325218"/>
    </source>
</evidence>
<name>A0A5D0CPZ2_9BACL</name>
<protein>
    <submittedName>
        <fullName evidence="2">MarR family transcriptional regulator</fullName>
    </submittedName>
</protein>
<keyword evidence="3" id="KW-1185">Reference proteome</keyword>
<dbReference type="CDD" id="cd10931">
    <property type="entry name" value="CE4_u7"/>
    <property type="match status" value="1"/>
</dbReference>
<gene>
    <name evidence="2" type="ORF">FRY98_14915</name>
</gene>
<organism evidence="2 3">
    <name type="scientific">Paenibacillus faecis</name>
    <dbReference type="NCBI Taxonomy" id="862114"/>
    <lineage>
        <taxon>Bacteria</taxon>
        <taxon>Bacillati</taxon>
        <taxon>Bacillota</taxon>
        <taxon>Bacilli</taxon>
        <taxon>Bacillales</taxon>
        <taxon>Paenibacillaceae</taxon>
        <taxon>Paenibacillus</taxon>
    </lineage>
</organism>
<dbReference type="EMBL" id="VSDO01000003">
    <property type="protein sequence ID" value="TYA12026.1"/>
    <property type="molecule type" value="Genomic_DNA"/>
</dbReference>
<dbReference type="OrthoDB" id="5573484at2"/>
<dbReference type="RefSeq" id="WP_148453270.1">
    <property type="nucleotide sequence ID" value="NZ_VSDO01000003.1"/>
</dbReference>
<evidence type="ECO:0000313" key="2">
    <source>
        <dbReference type="EMBL" id="TYA12026.1"/>
    </source>
</evidence>
<reference evidence="2 3" key="1">
    <citation type="submission" date="2019-08" db="EMBL/GenBank/DDBJ databases">
        <title>Genome sequencing of Paenibacillus faecis DSM 23593(T).</title>
        <authorList>
            <person name="Kook J.-K."/>
            <person name="Park S.-N."/>
            <person name="Lim Y.K."/>
        </authorList>
    </citation>
    <scope>NUCLEOTIDE SEQUENCE [LARGE SCALE GENOMIC DNA]</scope>
    <source>
        <strain evidence="2 3">DSM 23593</strain>
    </source>
</reference>
<dbReference type="Gene3D" id="3.20.20.370">
    <property type="entry name" value="Glycoside hydrolase/deacetylase"/>
    <property type="match status" value="1"/>
</dbReference>